<dbReference type="RefSeq" id="XP_053018136.1">
    <property type="nucleotide sequence ID" value="XM_053166965.1"/>
</dbReference>
<evidence type="ECO:0000256" key="1">
    <source>
        <dbReference type="SAM" id="MobiDB-lite"/>
    </source>
</evidence>
<reference evidence="2" key="1">
    <citation type="submission" date="2022-10" db="EMBL/GenBank/DDBJ databases">
        <title>Puccinia triticina Genome sequencing and assembly.</title>
        <authorList>
            <person name="Li C."/>
        </authorList>
    </citation>
    <scope>NUCLEOTIDE SEQUENCE</scope>
    <source>
        <strain evidence="2">Pt15</strain>
    </source>
</reference>
<feature type="region of interest" description="Disordered" evidence="1">
    <location>
        <begin position="1"/>
        <end position="48"/>
    </location>
</feature>
<name>A0ABY7CBK5_9BASI</name>
<accession>A0ABY7CBK5</accession>
<dbReference type="Proteomes" id="UP001164743">
    <property type="component" value="Chromosome 2A"/>
</dbReference>
<keyword evidence="3" id="KW-1185">Reference proteome</keyword>
<evidence type="ECO:0000313" key="3">
    <source>
        <dbReference type="Proteomes" id="UP001164743"/>
    </source>
</evidence>
<evidence type="ECO:0000313" key="2">
    <source>
        <dbReference type="EMBL" id="WAQ82581.1"/>
    </source>
</evidence>
<proteinExistence type="predicted"/>
<dbReference type="EMBL" id="CP110422">
    <property type="protein sequence ID" value="WAQ82581.1"/>
    <property type="molecule type" value="Genomic_DNA"/>
</dbReference>
<gene>
    <name evidence="2" type="ORF">PtA15_2A898</name>
</gene>
<sequence length="96" mass="10633">MYHRPNHGGARACSSIREFSSPEPGTSEHLHPSSRIHTDIDPFPCFDPRNPKQLQGSLPCSISSLEQQSFSSSPVNLTLPCQLNQNFHSFTSVHST</sequence>
<feature type="compositionally biased region" description="Basic and acidic residues" evidence="1">
    <location>
        <begin position="26"/>
        <end position="40"/>
    </location>
</feature>
<organism evidence="2 3">
    <name type="scientific">Puccinia triticina</name>
    <dbReference type="NCBI Taxonomy" id="208348"/>
    <lineage>
        <taxon>Eukaryota</taxon>
        <taxon>Fungi</taxon>
        <taxon>Dikarya</taxon>
        <taxon>Basidiomycota</taxon>
        <taxon>Pucciniomycotina</taxon>
        <taxon>Pucciniomycetes</taxon>
        <taxon>Pucciniales</taxon>
        <taxon>Pucciniaceae</taxon>
        <taxon>Puccinia</taxon>
    </lineage>
</organism>
<dbReference type="GeneID" id="77807860"/>
<protein>
    <submittedName>
        <fullName evidence="2">Uncharacterized protein</fullName>
    </submittedName>
</protein>